<evidence type="ECO:0000313" key="1">
    <source>
        <dbReference type="EMBL" id="HGW94606.1"/>
    </source>
</evidence>
<dbReference type="InterPro" id="IPR021109">
    <property type="entry name" value="Peptidase_aspartic_dom_sf"/>
</dbReference>
<comment type="caution">
    <text evidence="1">The sequence shown here is derived from an EMBL/GenBank/DDBJ whole genome shotgun (WGS) entry which is preliminary data.</text>
</comment>
<reference evidence="1" key="1">
    <citation type="journal article" date="2020" name="mSystems">
        <title>Genome- and Community-Level Interaction Insights into Carbon Utilization and Element Cycling Functions of Hydrothermarchaeota in Hydrothermal Sediment.</title>
        <authorList>
            <person name="Zhou Z."/>
            <person name="Liu Y."/>
            <person name="Xu W."/>
            <person name="Pan J."/>
            <person name="Luo Z.H."/>
            <person name="Li M."/>
        </authorList>
    </citation>
    <scope>NUCLEOTIDE SEQUENCE [LARGE SCALE GENOMIC DNA]</scope>
    <source>
        <strain evidence="1">SpSt-402</strain>
    </source>
</reference>
<proteinExistence type="predicted"/>
<sequence>MQKHPHIHTITLLVSTVCLGTLGCRSTTIPPNPVTVATPSPAASAITSPVPASSAVQPLATDEAYKLAIEKAKSAQNISQTALSEDDWNLVASRWQQAIDYLKVLPPSSPYQAMAKAKLAEFEQGRAKAQKRAGQAKLAMQRSQPSGAVITEPLQVKSAIAKSPDAGKVFQAKIKRRAGGTPVIDVTFNGKQTFEMIVDTGASGTVITQPMADALGVQVIGKTKVSTASQVGVEVPLAFVESIAVGGAVVKEVVVAIGNNALDIGLLGHDFFGDYDVTVKQDVVEFRKR</sequence>
<organism evidence="1">
    <name type="scientific">Oscillatoriales cyanobacterium SpSt-402</name>
    <dbReference type="NCBI Taxonomy" id="2282168"/>
    <lineage>
        <taxon>Bacteria</taxon>
        <taxon>Bacillati</taxon>
        <taxon>Cyanobacteriota</taxon>
        <taxon>Cyanophyceae</taxon>
        <taxon>Oscillatoriophycideae</taxon>
        <taxon>Oscillatoriales</taxon>
    </lineage>
</organism>
<protein>
    <submittedName>
        <fullName evidence="1">Aspartyl protease</fullName>
    </submittedName>
</protein>
<dbReference type="Gene3D" id="2.40.70.10">
    <property type="entry name" value="Acid Proteases"/>
    <property type="match status" value="1"/>
</dbReference>
<dbReference type="Pfam" id="PF13975">
    <property type="entry name" value="gag-asp_proteas"/>
    <property type="match status" value="1"/>
</dbReference>
<dbReference type="InterPro" id="IPR034122">
    <property type="entry name" value="Retropepsin-like_bacterial"/>
</dbReference>
<dbReference type="GO" id="GO:0006508">
    <property type="term" value="P:proteolysis"/>
    <property type="evidence" value="ECO:0007669"/>
    <property type="project" value="UniProtKB-KW"/>
</dbReference>
<keyword evidence="1" id="KW-0645">Protease</keyword>
<dbReference type="GO" id="GO:0008233">
    <property type="term" value="F:peptidase activity"/>
    <property type="evidence" value="ECO:0007669"/>
    <property type="project" value="UniProtKB-KW"/>
</dbReference>
<dbReference type="EMBL" id="DSRD01000626">
    <property type="protein sequence ID" value="HGW94606.1"/>
    <property type="molecule type" value="Genomic_DNA"/>
</dbReference>
<accession>A0A832H5H2</accession>
<keyword evidence="1" id="KW-0378">Hydrolase</keyword>
<dbReference type="SUPFAM" id="SSF50630">
    <property type="entry name" value="Acid proteases"/>
    <property type="match status" value="1"/>
</dbReference>
<dbReference type="AlphaFoldDB" id="A0A832H5H2"/>
<name>A0A832H5H2_9CYAN</name>
<gene>
    <name evidence="1" type="ORF">ENR47_10035</name>
</gene>
<dbReference type="PROSITE" id="PS51257">
    <property type="entry name" value="PROKAR_LIPOPROTEIN"/>
    <property type="match status" value="1"/>
</dbReference>
<dbReference type="CDD" id="cd05483">
    <property type="entry name" value="retropepsin_like_bacteria"/>
    <property type="match status" value="1"/>
</dbReference>